<dbReference type="Proteomes" id="UP000614601">
    <property type="component" value="Unassembled WGS sequence"/>
</dbReference>
<accession>A0A811JUX7</accession>
<dbReference type="EMBL" id="CAJFDH010000001">
    <property type="protein sequence ID" value="CAD5207293.1"/>
    <property type="molecule type" value="Genomic_DNA"/>
</dbReference>
<dbReference type="Proteomes" id="UP000783686">
    <property type="component" value="Unassembled WGS sequence"/>
</dbReference>
<reference evidence="1" key="1">
    <citation type="submission" date="2020-09" db="EMBL/GenBank/DDBJ databases">
        <authorList>
            <person name="Kikuchi T."/>
        </authorList>
    </citation>
    <scope>NUCLEOTIDE SEQUENCE</scope>
    <source>
        <strain evidence="1">SH1</strain>
    </source>
</reference>
<dbReference type="EMBL" id="CAJFCW020000001">
    <property type="protein sequence ID" value="CAG9085101.1"/>
    <property type="molecule type" value="Genomic_DNA"/>
</dbReference>
<sequence length="71" mass="8420">MKGKSCKYVYILLKDEFVILQEENTGVLIYDTKKRKTVLEKQGNWSILPLFETVYNEDTREVIRYNKKSGN</sequence>
<proteinExistence type="predicted"/>
<dbReference type="AlphaFoldDB" id="A0A811JUX7"/>
<comment type="caution">
    <text evidence="1">The sequence shown here is derived from an EMBL/GenBank/DDBJ whole genome shotgun (WGS) entry which is preliminary data.</text>
</comment>
<protein>
    <submittedName>
        <fullName evidence="1">Uncharacterized protein</fullName>
    </submittedName>
</protein>
<keyword evidence="2" id="KW-1185">Reference proteome</keyword>
<name>A0A811JUX7_9BILA</name>
<organism evidence="1 2">
    <name type="scientific">Bursaphelenchus okinawaensis</name>
    <dbReference type="NCBI Taxonomy" id="465554"/>
    <lineage>
        <taxon>Eukaryota</taxon>
        <taxon>Metazoa</taxon>
        <taxon>Ecdysozoa</taxon>
        <taxon>Nematoda</taxon>
        <taxon>Chromadorea</taxon>
        <taxon>Rhabditida</taxon>
        <taxon>Tylenchina</taxon>
        <taxon>Tylenchomorpha</taxon>
        <taxon>Aphelenchoidea</taxon>
        <taxon>Aphelenchoididae</taxon>
        <taxon>Bursaphelenchus</taxon>
    </lineage>
</organism>
<evidence type="ECO:0000313" key="1">
    <source>
        <dbReference type="EMBL" id="CAD5207293.1"/>
    </source>
</evidence>
<gene>
    <name evidence="1" type="ORF">BOKJ2_LOCUS1977</name>
</gene>
<evidence type="ECO:0000313" key="2">
    <source>
        <dbReference type="Proteomes" id="UP000614601"/>
    </source>
</evidence>